<comment type="similarity">
    <text evidence="2">Belongs to the AB hydrolase superfamily. MetX family.</text>
</comment>
<dbReference type="InterPro" id="IPR008220">
    <property type="entry name" value="HAT_MetX-like"/>
</dbReference>
<accession>A0A918MHM3</accession>
<keyword evidence="2" id="KW-0028">Amino-acid biosynthesis</keyword>
<organism evidence="4 5">
    <name type="scientific">Streptomyces alanosinicus</name>
    <dbReference type="NCBI Taxonomy" id="68171"/>
    <lineage>
        <taxon>Bacteria</taxon>
        <taxon>Bacillati</taxon>
        <taxon>Actinomycetota</taxon>
        <taxon>Actinomycetes</taxon>
        <taxon>Kitasatosporales</taxon>
        <taxon>Streptomycetaceae</taxon>
        <taxon>Streptomyces</taxon>
    </lineage>
</organism>
<comment type="caution">
    <text evidence="4">The sequence shown here is derived from an EMBL/GenBank/DDBJ whole genome shotgun (WGS) entry which is preliminary data.</text>
</comment>
<proteinExistence type="inferred from homology"/>
<reference evidence="4" key="2">
    <citation type="submission" date="2020-09" db="EMBL/GenBank/DDBJ databases">
        <authorList>
            <person name="Sun Q."/>
            <person name="Ohkuma M."/>
        </authorList>
    </citation>
    <scope>NUCLEOTIDE SEQUENCE</scope>
    <source>
        <strain evidence="4">JCM 4714</strain>
    </source>
</reference>
<keyword evidence="2" id="KW-0012">Acyltransferase</keyword>
<dbReference type="Gene3D" id="1.10.1740.110">
    <property type="match status" value="1"/>
</dbReference>
<gene>
    <name evidence="4" type="primary">metX</name>
    <name evidence="4" type="ORF">GCM10010339_94750</name>
</gene>
<comment type="subunit">
    <text evidence="2">Homodimer.</text>
</comment>
<keyword evidence="5" id="KW-1185">Reference proteome</keyword>
<dbReference type="GO" id="GO:0004414">
    <property type="term" value="F:homoserine O-acetyltransferase activity"/>
    <property type="evidence" value="ECO:0007669"/>
    <property type="project" value="TreeGrafter"/>
</dbReference>
<feature type="active site" evidence="2">
    <location>
        <position position="324"/>
    </location>
</feature>
<dbReference type="Pfam" id="PF00561">
    <property type="entry name" value="Abhydrolase_1"/>
    <property type="match status" value="1"/>
</dbReference>
<comment type="subcellular location">
    <subcellularLocation>
        <location evidence="2">Cytoplasm</location>
    </subcellularLocation>
</comment>
<dbReference type="Proteomes" id="UP000655443">
    <property type="component" value="Unassembled WGS sequence"/>
</dbReference>
<dbReference type="NCBIfam" id="NF001209">
    <property type="entry name" value="PRK00175.1"/>
    <property type="match status" value="1"/>
</dbReference>
<dbReference type="HAMAP" id="MF_00296">
    <property type="entry name" value="MetX_acyltransf"/>
    <property type="match status" value="1"/>
</dbReference>
<name>A0A918MHM3_9ACTN</name>
<evidence type="ECO:0000313" key="5">
    <source>
        <dbReference type="Proteomes" id="UP000655443"/>
    </source>
</evidence>
<dbReference type="AlphaFoldDB" id="A0A918MHM3"/>
<feature type="site" description="Important for acyl-CoA specificity" evidence="2">
    <location>
        <position position="326"/>
    </location>
</feature>
<sequence>MAEVDGAIKRDGGPTLVQAMNARFEGPMELNSGHVLPGFDLSYETYGRLDRDGENAVLVCHSLTKGAHAAGRHIAQDAHSGWWDRAIGPGHMLDTDRYFVVCSDVLAGGASTGPASADPATGCPYGADFPVVTIEDMVNAQRRLMQHLGIVRLHAVIGGCFGGQQALQWAISHPDAVRNAVVIGTGPDTSAHTIAIFSVMRHLIRNDPNFNDGDYYAGPGPVRGLANALVAAVPLWMSRDAMGRRFARRTMAGQPPRYTLEPEFAVEAFLNSIANQPRPAIDPNSLLYLMRAEEYFDLPGRYGSLEAALKSVSARTLFVSYRTDWRYPSEETDRMHQVLLRQGTHSHHAVLDSPLGHGGFIYEVESLAPEVVPFLAEEDT</sequence>
<dbReference type="PANTHER" id="PTHR32268:SF11">
    <property type="entry name" value="HOMOSERINE O-ACETYLTRANSFERASE"/>
    <property type="match status" value="1"/>
</dbReference>
<comment type="caution">
    <text evidence="2">Lacks conserved residue(s) required for the propagation of feature annotation.</text>
</comment>
<dbReference type="SUPFAM" id="SSF53474">
    <property type="entry name" value="alpha/beta-Hydrolases"/>
    <property type="match status" value="1"/>
</dbReference>
<dbReference type="RefSeq" id="WP_189960139.1">
    <property type="nucleotide sequence ID" value="NZ_BMVG01000116.1"/>
</dbReference>
<keyword evidence="2" id="KW-0963">Cytoplasm</keyword>
<dbReference type="GO" id="GO:0009092">
    <property type="term" value="P:homoserine metabolic process"/>
    <property type="evidence" value="ECO:0007669"/>
    <property type="project" value="TreeGrafter"/>
</dbReference>
<dbReference type="InterPro" id="IPR029058">
    <property type="entry name" value="AB_hydrolase_fold"/>
</dbReference>
<evidence type="ECO:0000256" key="1">
    <source>
        <dbReference type="ARBA" id="ARBA00022679"/>
    </source>
</evidence>
<feature type="domain" description="AB hydrolase-1" evidence="3">
    <location>
        <begin position="56"/>
        <end position="330"/>
    </location>
</feature>
<dbReference type="EMBL" id="BMVG01000116">
    <property type="protein sequence ID" value="GGW25245.1"/>
    <property type="molecule type" value="Genomic_DNA"/>
</dbReference>
<keyword evidence="1 2" id="KW-0808">Transferase</keyword>
<dbReference type="PANTHER" id="PTHR32268">
    <property type="entry name" value="HOMOSERINE O-ACETYLTRANSFERASE"/>
    <property type="match status" value="1"/>
</dbReference>
<dbReference type="GO" id="GO:0005737">
    <property type="term" value="C:cytoplasm"/>
    <property type="evidence" value="ECO:0007669"/>
    <property type="project" value="UniProtKB-SubCell"/>
</dbReference>
<dbReference type="NCBIfam" id="TIGR01392">
    <property type="entry name" value="homoserO_Ac_trn"/>
    <property type="match status" value="1"/>
</dbReference>
<dbReference type="EC" id="2.3.1.-" evidence="2"/>
<evidence type="ECO:0000313" key="4">
    <source>
        <dbReference type="EMBL" id="GGW25245.1"/>
    </source>
</evidence>
<dbReference type="InterPro" id="IPR000073">
    <property type="entry name" value="AB_hydrolase_1"/>
</dbReference>
<evidence type="ECO:0000256" key="2">
    <source>
        <dbReference type="HAMAP-Rule" id="MF_00296"/>
    </source>
</evidence>
<protein>
    <recommendedName>
        <fullName evidence="2">Probable acyltransferase</fullName>
        <ecNumber evidence="2">2.3.1.-</ecNumber>
    </recommendedName>
</protein>
<evidence type="ECO:0000259" key="3">
    <source>
        <dbReference type="Pfam" id="PF00561"/>
    </source>
</evidence>
<reference evidence="4" key="1">
    <citation type="journal article" date="2014" name="Int. J. Syst. Evol. Microbiol.">
        <title>Complete genome sequence of Corynebacterium casei LMG S-19264T (=DSM 44701T), isolated from a smear-ripened cheese.</title>
        <authorList>
            <consortium name="US DOE Joint Genome Institute (JGI-PGF)"/>
            <person name="Walter F."/>
            <person name="Albersmeier A."/>
            <person name="Kalinowski J."/>
            <person name="Ruckert C."/>
        </authorList>
    </citation>
    <scope>NUCLEOTIDE SEQUENCE</scope>
    <source>
        <strain evidence="4">JCM 4714</strain>
    </source>
</reference>
<dbReference type="PIRSF" id="PIRSF000443">
    <property type="entry name" value="Homoser_Ac_trans"/>
    <property type="match status" value="1"/>
</dbReference>
<dbReference type="Gene3D" id="3.40.50.1820">
    <property type="entry name" value="alpha/beta hydrolase"/>
    <property type="match status" value="1"/>
</dbReference>
<dbReference type="GO" id="GO:0009086">
    <property type="term" value="P:methionine biosynthetic process"/>
    <property type="evidence" value="ECO:0007669"/>
    <property type="project" value="TreeGrafter"/>
</dbReference>